<dbReference type="Pfam" id="PF00939">
    <property type="entry name" value="Na_sulph_symp"/>
    <property type="match status" value="1"/>
</dbReference>
<evidence type="ECO:0000256" key="9">
    <source>
        <dbReference type="SAM" id="MobiDB-lite"/>
    </source>
</evidence>
<keyword evidence="4" id="KW-0813">Transport</keyword>
<keyword evidence="5 10" id="KW-0812">Transmembrane</keyword>
<dbReference type="GO" id="GO:0005886">
    <property type="term" value="C:plasma membrane"/>
    <property type="evidence" value="ECO:0007669"/>
    <property type="project" value="TreeGrafter"/>
</dbReference>
<dbReference type="CDD" id="cd01115">
    <property type="entry name" value="SLC13_permease"/>
    <property type="match status" value="1"/>
</dbReference>
<gene>
    <name evidence="11" type="ORF">SAMN05421773_10695</name>
</gene>
<dbReference type="InterPro" id="IPR001898">
    <property type="entry name" value="SLC13A/DASS"/>
</dbReference>
<dbReference type="RefSeq" id="WP_217652470.1">
    <property type="nucleotide sequence ID" value="NZ_FOLM01000006.1"/>
</dbReference>
<accession>A0A1I1M593</accession>
<feature type="transmembrane region" description="Helical" evidence="10">
    <location>
        <begin position="102"/>
        <end position="120"/>
    </location>
</feature>
<evidence type="ECO:0000256" key="5">
    <source>
        <dbReference type="ARBA" id="ARBA00022692"/>
    </source>
</evidence>
<proteinExistence type="inferred from homology"/>
<evidence type="ECO:0000256" key="6">
    <source>
        <dbReference type="ARBA" id="ARBA00022989"/>
    </source>
</evidence>
<feature type="transmembrane region" description="Helical" evidence="10">
    <location>
        <begin position="191"/>
        <end position="214"/>
    </location>
</feature>
<evidence type="ECO:0000256" key="7">
    <source>
        <dbReference type="ARBA" id="ARBA00023136"/>
    </source>
</evidence>
<feature type="transmembrane region" description="Helical" evidence="10">
    <location>
        <begin position="353"/>
        <end position="372"/>
    </location>
</feature>
<keyword evidence="12" id="KW-1185">Reference proteome</keyword>
<feature type="transmembrane region" description="Helical" evidence="10">
    <location>
        <begin position="446"/>
        <end position="471"/>
    </location>
</feature>
<evidence type="ECO:0000256" key="1">
    <source>
        <dbReference type="ARBA" id="ARBA00004141"/>
    </source>
</evidence>
<comment type="similarity">
    <text evidence="2">Belongs to the SLC13A/DASS transporter (TC 2.A.47) family. NADC subfamily.</text>
</comment>
<feature type="transmembrane region" description="Helical" evidence="10">
    <location>
        <begin position="129"/>
        <end position="151"/>
    </location>
</feature>
<comment type="subcellular location">
    <subcellularLocation>
        <location evidence="1">Membrane</location>
        <topology evidence="1">Multi-pass membrane protein</topology>
    </subcellularLocation>
</comment>
<dbReference type="Proteomes" id="UP000199207">
    <property type="component" value="Unassembled WGS sequence"/>
</dbReference>
<dbReference type="NCBIfam" id="TIGR00785">
    <property type="entry name" value="dass"/>
    <property type="match status" value="1"/>
</dbReference>
<dbReference type="PANTHER" id="PTHR10283:SF82">
    <property type="entry name" value="SOLUTE CARRIER FAMILY 13 MEMBER 2"/>
    <property type="match status" value="1"/>
</dbReference>
<evidence type="ECO:0000256" key="2">
    <source>
        <dbReference type="ARBA" id="ARBA00006772"/>
    </source>
</evidence>
<dbReference type="PROSITE" id="PS01271">
    <property type="entry name" value="NA_SULFATE"/>
    <property type="match status" value="1"/>
</dbReference>
<keyword evidence="6 10" id="KW-1133">Transmembrane helix</keyword>
<evidence type="ECO:0000256" key="10">
    <source>
        <dbReference type="SAM" id="Phobius"/>
    </source>
</evidence>
<dbReference type="EMBL" id="FOLM01000006">
    <property type="protein sequence ID" value="SFC80206.1"/>
    <property type="molecule type" value="Genomic_DNA"/>
</dbReference>
<evidence type="ECO:0000313" key="11">
    <source>
        <dbReference type="EMBL" id="SFC80206.1"/>
    </source>
</evidence>
<feature type="transmembrane region" description="Helical" evidence="10">
    <location>
        <begin position="422"/>
        <end position="440"/>
    </location>
</feature>
<protein>
    <recommendedName>
        <fullName evidence="3">Sodium-dependent dicarboxylate transporter SdcS</fullName>
    </recommendedName>
    <alternativeName>
        <fullName evidence="8">Na(+)/dicarboxylate symporter</fullName>
    </alternativeName>
</protein>
<dbReference type="GO" id="GO:0015141">
    <property type="term" value="F:succinate transmembrane transporter activity"/>
    <property type="evidence" value="ECO:0007669"/>
    <property type="project" value="UniProtKB-ARBA"/>
</dbReference>
<dbReference type="PANTHER" id="PTHR10283">
    <property type="entry name" value="SOLUTE CARRIER FAMILY 13 MEMBER"/>
    <property type="match status" value="1"/>
</dbReference>
<feature type="transmembrane region" description="Helical" evidence="10">
    <location>
        <begin position="290"/>
        <end position="310"/>
    </location>
</feature>
<dbReference type="STRING" id="910347.SAMN05421773_10695"/>
<feature type="transmembrane region" description="Helical" evidence="10">
    <location>
        <begin position="322"/>
        <end position="341"/>
    </location>
</feature>
<evidence type="ECO:0000256" key="8">
    <source>
        <dbReference type="ARBA" id="ARBA00031174"/>
    </source>
</evidence>
<reference evidence="11 12" key="1">
    <citation type="submission" date="2016-10" db="EMBL/GenBank/DDBJ databases">
        <authorList>
            <person name="de Groot N.N."/>
        </authorList>
    </citation>
    <scope>NUCLEOTIDE SEQUENCE [LARGE SCALE GENOMIC DNA]</scope>
    <source>
        <strain evidence="11 12">CGMCC 4.5739</strain>
    </source>
</reference>
<evidence type="ECO:0000313" key="12">
    <source>
        <dbReference type="Proteomes" id="UP000199207"/>
    </source>
</evidence>
<dbReference type="InterPro" id="IPR031312">
    <property type="entry name" value="Na/sul_symport_CS"/>
</dbReference>
<dbReference type="AlphaFoldDB" id="A0A1I1M593"/>
<feature type="transmembrane region" description="Helical" evidence="10">
    <location>
        <begin position="397"/>
        <end position="415"/>
    </location>
</feature>
<keyword evidence="7 10" id="KW-0472">Membrane</keyword>
<feature type="transmembrane region" description="Helical" evidence="10">
    <location>
        <begin position="483"/>
        <end position="509"/>
    </location>
</feature>
<name>A0A1I1M593_9ACTN</name>
<feature type="transmembrane region" description="Helical" evidence="10">
    <location>
        <begin position="157"/>
        <end position="179"/>
    </location>
</feature>
<feature type="region of interest" description="Disordered" evidence="9">
    <location>
        <begin position="1"/>
        <end position="22"/>
    </location>
</feature>
<feature type="transmembrane region" description="Helical" evidence="10">
    <location>
        <begin position="234"/>
        <end position="256"/>
    </location>
</feature>
<sequence length="511" mass="53777">MAQTERSTGPARAFPPGPGEEAGRIRPRRWAGLVAGAALAVLLRWALPDSLAAPDKNVAAVAALMAVWWTTEALPLPVTALVPLIAFPVLDVAPLAEAAGPYASPVIFLFLGGFLIAIAMQRWNLHIRFALATLALVGTAPHRMILGFMVATAVLSMWISNTATAVMMLPMGVAVLGLVARSGEGRRDRDFATALMLGIAYAATIGSLATVIGTPPNTLLRGFAEENFGIRIGFFQWMRFGVPLSAVFLVMAWLVLTKVVFRPGTGEIPGGQELIAARRRALGPVGRPEWTVLAVFLGAAVSWVLFPQLHGIWPWTERVDDTVIAITAALLLFALPVAPGGRIRALTWEDTRELPWGILLLFGGGLALSAAFSRDDGEGGTTGLGPWIGERVTGLDGRPVLLVVVAMAVLVLFLTELTSNTATAATFLPVMAGVAGGLGMDPMLLLLPVTVAASCAFMLPVATAPNALVFASGRVTIGQMARAGLWLNLIGAVLLTLALYALGLPVFAIRL</sequence>
<feature type="transmembrane region" description="Helical" evidence="10">
    <location>
        <begin position="30"/>
        <end position="47"/>
    </location>
</feature>
<organism evidence="11 12">
    <name type="scientific">Streptomyces aidingensis</name>
    <dbReference type="NCBI Taxonomy" id="910347"/>
    <lineage>
        <taxon>Bacteria</taxon>
        <taxon>Bacillati</taxon>
        <taxon>Actinomycetota</taxon>
        <taxon>Actinomycetes</taxon>
        <taxon>Kitasatosporales</taxon>
        <taxon>Streptomycetaceae</taxon>
        <taxon>Streptomyces</taxon>
    </lineage>
</organism>
<evidence type="ECO:0000256" key="4">
    <source>
        <dbReference type="ARBA" id="ARBA00022448"/>
    </source>
</evidence>
<evidence type="ECO:0000256" key="3">
    <source>
        <dbReference type="ARBA" id="ARBA00020150"/>
    </source>
</evidence>